<comment type="caution">
    <text evidence="2">The sequence shown here is derived from an EMBL/GenBank/DDBJ whole genome shotgun (WGS) entry which is preliminary data.</text>
</comment>
<dbReference type="Pfam" id="PF00856">
    <property type="entry name" value="SET"/>
    <property type="match status" value="1"/>
</dbReference>
<dbReference type="Gene3D" id="2.170.270.10">
    <property type="entry name" value="SET domain"/>
    <property type="match status" value="1"/>
</dbReference>
<dbReference type="PANTHER" id="PTHR47643">
    <property type="entry name" value="TPR DOMAIN PROTEIN (AFU_ORTHOLOGUE AFUA_5G12710)"/>
    <property type="match status" value="1"/>
</dbReference>
<sequence length="725" mass="80995">MSRQSSPSGFDASGIIDMMSRMGLPHDLTENALQNPTLLQQLMAMGYFFLCRIISITTRLIAVSVAVEDPHGDVTKLAIYNYPCTLDASPEETDELFPIGTILAIREPTYKLAAGDGVPMIRVDSPSDIVFISAKSRFLQGVRWATGDVVQSAPSRPTSVETWKNRGVKEFKAKKWLLASICFTEGLKLDPNHQVSRLNRSEAYLRLGWFISALRDAEDVLKAHILDESLYRKAVFRAAKASYNIDDYSRTTEIAALQPEDIECSQWAVKARRRAREKSTGEYDWCSVFQDSQKPASLPDIANYCGPIEVKTRGGTNAVRGVFVTRDVKIGELLMVAKPIASSHPSESPRDDNEMFMSFNFLTKMTSLRSGYMLITKVVQRIWDDSSIAATINSMYAGPDCAEPLPYPIPLASDASALNNPQKPVVDIDINRIEGVISMNSFRPQSLGFGTFSKTSNASHDIEDTPSGLYELPSFCNHACLSTAARAFFGDVMVIHASQSLRKGDEVTLEYCDGTLPLKQRDKYLSNWRFTCDCLLCAADRADDRSAATLRSRLRVELSSATTIRQAEDIVSNIEKTYTDHAERRRCKSKPELSLAYHVLSNICWRIRQDIRCVRLAIKADMNSLEAVGIIITDRSISGRVKRQSTLPIDTRRGPTHFRDPCIMTVIQIVFVFESIGEKTRARDWMKVAAWISNICIGGGNALFMMRFTSVMQEQKVMHVAEDAL</sequence>
<dbReference type="InterPro" id="IPR011990">
    <property type="entry name" value="TPR-like_helical_dom_sf"/>
</dbReference>
<dbReference type="PROSITE" id="PS50280">
    <property type="entry name" value="SET"/>
    <property type="match status" value="1"/>
</dbReference>
<evidence type="ECO:0000259" key="1">
    <source>
        <dbReference type="PROSITE" id="PS50280"/>
    </source>
</evidence>
<dbReference type="InterPro" id="IPR019734">
    <property type="entry name" value="TPR_rpt"/>
</dbReference>
<dbReference type="PANTHER" id="PTHR47643:SF2">
    <property type="entry name" value="TPR DOMAIN PROTEIN (AFU_ORTHOLOGUE AFUA_5G12710)"/>
    <property type="match status" value="1"/>
</dbReference>
<dbReference type="Gene3D" id="1.25.40.10">
    <property type="entry name" value="Tetratricopeptide repeat domain"/>
    <property type="match status" value="1"/>
</dbReference>
<dbReference type="InterPro" id="IPR046341">
    <property type="entry name" value="SET_dom_sf"/>
</dbReference>
<dbReference type="SUPFAM" id="SSF82199">
    <property type="entry name" value="SET domain"/>
    <property type="match status" value="1"/>
</dbReference>
<name>A0A4S4L6Y1_9AGAM</name>
<evidence type="ECO:0000313" key="3">
    <source>
        <dbReference type="Proteomes" id="UP000308199"/>
    </source>
</evidence>
<dbReference type="AlphaFoldDB" id="A0A4S4L6Y1"/>
<protein>
    <recommendedName>
        <fullName evidence="1">SET domain-containing protein</fullName>
    </recommendedName>
</protein>
<organism evidence="2 3">
    <name type="scientific">Phellinidium pouzarii</name>
    <dbReference type="NCBI Taxonomy" id="167371"/>
    <lineage>
        <taxon>Eukaryota</taxon>
        <taxon>Fungi</taxon>
        <taxon>Dikarya</taxon>
        <taxon>Basidiomycota</taxon>
        <taxon>Agaricomycotina</taxon>
        <taxon>Agaricomycetes</taxon>
        <taxon>Hymenochaetales</taxon>
        <taxon>Hymenochaetaceae</taxon>
        <taxon>Phellinidium</taxon>
    </lineage>
</organism>
<proteinExistence type="predicted"/>
<evidence type="ECO:0000313" key="2">
    <source>
        <dbReference type="EMBL" id="THH05390.1"/>
    </source>
</evidence>
<dbReference type="SUPFAM" id="SSF48452">
    <property type="entry name" value="TPR-like"/>
    <property type="match status" value="1"/>
</dbReference>
<dbReference type="EMBL" id="SGPK01000265">
    <property type="protein sequence ID" value="THH05390.1"/>
    <property type="molecule type" value="Genomic_DNA"/>
</dbReference>
<dbReference type="OrthoDB" id="5945798at2759"/>
<keyword evidence="3" id="KW-1185">Reference proteome</keyword>
<dbReference type="Proteomes" id="UP000308199">
    <property type="component" value="Unassembled WGS sequence"/>
</dbReference>
<reference evidence="2 3" key="1">
    <citation type="submission" date="2019-02" db="EMBL/GenBank/DDBJ databases">
        <title>Genome sequencing of the rare red list fungi Phellinidium pouzarii.</title>
        <authorList>
            <person name="Buettner E."/>
            <person name="Kellner H."/>
        </authorList>
    </citation>
    <scope>NUCLEOTIDE SEQUENCE [LARGE SCALE GENOMIC DNA]</scope>
    <source>
        <strain evidence="2 3">DSM 108285</strain>
    </source>
</reference>
<feature type="domain" description="SET" evidence="1">
    <location>
        <begin position="306"/>
        <end position="512"/>
    </location>
</feature>
<dbReference type="SMART" id="SM00028">
    <property type="entry name" value="TPR"/>
    <property type="match status" value="1"/>
</dbReference>
<gene>
    <name evidence="2" type="ORF">EW145_g4834</name>
</gene>
<dbReference type="InterPro" id="IPR053209">
    <property type="entry name" value="Gramillin-biosynth_MTr"/>
</dbReference>
<dbReference type="InterPro" id="IPR001214">
    <property type="entry name" value="SET_dom"/>
</dbReference>
<accession>A0A4S4L6Y1</accession>